<feature type="non-terminal residue" evidence="1">
    <location>
        <position position="1"/>
    </location>
</feature>
<evidence type="ECO:0008006" key="3">
    <source>
        <dbReference type="Google" id="ProtNLM"/>
    </source>
</evidence>
<dbReference type="Pfam" id="PF08843">
    <property type="entry name" value="AbiEii"/>
    <property type="match status" value="1"/>
</dbReference>
<gene>
    <name evidence="1" type="ORF">COX74_02245</name>
</gene>
<reference evidence="2" key="1">
    <citation type="submission" date="2017-09" db="EMBL/GenBank/DDBJ databases">
        <title>Depth-based differentiation of microbial function through sediment-hosted aquifers and enrichment of novel symbionts in the deep terrestrial subsurface.</title>
        <authorList>
            <person name="Probst A.J."/>
            <person name="Ladd B."/>
            <person name="Jarett J.K."/>
            <person name="Geller-Mcgrath D.E."/>
            <person name="Sieber C.M.K."/>
            <person name="Emerson J.B."/>
            <person name="Anantharaman K."/>
            <person name="Thomas B.C."/>
            <person name="Malmstrom R."/>
            <person name="Stieglmeier M."/>
            <person name="Klingl A."/>
            <person name="Woyke T."/>
            <person name="Ryan C.M."/>
            <person name="Banfield J.F."/>
        </authorList>
    </citation>
    <scope>NUCLEOTIDE SEQUENCE [LARGE SCALE GENOMIC DNA]</scope>
</reference>
<evidence type="ECO:0000313" key="1">
    <source>
        <dbReference type="EMBL" id="PJA01536.1"/>
    </source>
</evidence>
<comment type="caution">
    <text evidence="1">The sequence shown here is derived from an EMBL/GenBank/DDBJ whole genome shotgun (WGS) entry which is preliminary data.</text>
</comment>
<dbReference type="EMBL" id="PFPR01000054">
    <property type="protein sequence ID" value="PJA01536.1"/>
    <property type="molecule type" value="Genomic_DNA"/>
</dbReference>
<organism evidence="1 2">
    <name type="scientific">bacterium (Candidatus Gribaldobacteria) CG_4_10_14_0_2_um_filter_41_16</name>
    <dbReference type="NCBI Taxonomy" id="2014265"/>
    <lineage>
        <taxon>Bacteria</taxon>
        <taxon>Candidatus Gribaldobacteria</taxon>
    </lineage>
</organism>
<sequence length="148" mass="16883">GIVLQPSHRTAEFHLENQSEQTINGVLDGTKISFLGYHYPLLKPCQMAGGILVADIVDIACMKIDTVAKRGAKRDFVDIYFILKEIAPLSDLLKMFTQKYASVNYNMTHIKKGLVYFEDAERDPMPNMIKALDWGELKRFFQQEIAKI</sequence>
<protein>
    <recommendedName>
        <fullName evidence="3">Nucleotidyl transferase AbiEii/AbiGii toxin family protein</fullName>
    </recommendedName>
</protein>
<accession>A0A2M7VIH7</accession>
<proteinExistence type="predicted"/>
<name>A0A2M7VIH7_9BACT</name>
<dbReference type="InterPro" id="IPR014942">
    <property type="entry name" value="AbiEii"/>
</dbReference>
<dbReference type="Proteomes" id="UP000229364">
    <property type="component" value="Unassembled WGS sequence"/>
</dbReference>
<evidence type="ECO:0000313" key="2">
    <source>
        <dbReference type="Proteomes" id="UP000229364"/>
    </source>
</evidence>
<dbReference type="AlphaFoldDB" id="A0A2M7VIH7"/>